<accession>A0ABU4GI29</accession>
<gene>
    <name evidence="6" type="ORF">RZO55_06780</name>
</gene>
<dbReference type="InterPro" id="IPR016667">
    <property type="entry name" value="Caps_polysacc_synth_CpsB/CapC"/>
</dbReference>
<dbReference type="EMBL" id="JAWONS010000109">
    <property type="protein sequence ID" value="MDW2797279.1"/>
    <property type="molecule type" value="Genomic_DNA"/>
</dbReference>
<keyword evidence="7" id="KW-1185">Reference proteome</keyword>
<sequence>MQEIIDIHAHVLPGLDDGAADMEEAKAMLKMAYSQGIRKIIVTPHYKRGQDPKQIMELSRRLQWEARKIDKCFNLYLGQEILYCEDILQDLKERRALTMCGSHYVLIEFPPLVPYSRMFQSLRKIILARYIPILAHMERYTCLREKGRVKELINSGCIMQMNYCSIAGSRFKRQVRWCRLQIQEGNIHMLGTDMHHMNERTPEIEKALVWIKKNCSLEMYQNLTGNYALNILTKKNNNRSRNENK</sequence>
<dbReference type="Pfam" id="PF19567">
    <property type="entry name" value="CpsB_CapC"/>
    <property type="match status" value="1"/>
</dbReference>
<dbReference type="PANTHER" id="PTHR39181">
    <property type="entry name" value="TYROSINE-PROTEIN PHOSPHATASE YWQE"/>
    <property type="match status" value="1"/>
</dbReference>
<dbReference type="RefSeq" id="WP_318063533.1">
    <property type="nucleotide sequence ID" value="NZ_JAWONS010000109.1"/>
</dbReference>
<evidence type="ECO:0000256" key="5">
    <source>
        <dbReference type="ARBA" id="ARBA00051722"/>
    </source>
</evidence>
<comment type="catalytic activity">
    <reaction evidence="5">
        <text>O-phospho-L-tyrosyl-[protein] + H2O = L-tyrosyl-[protein] + phosphate</text>
        <dbReference type="Rhea" id="RHEA:10684"/>
        <dbReference type="Rhea" id="RHEA-COMP:10136"/>
        <dbReference type="Rhea" id="RHEA-COMP:20101"/>
        <dbReference type="ChEBI" id="CHEBI:15377"/>
        <dbReference type="ChEBI" id="CHEBI:43474"/>
        <dbReference type="ChEBI" id="CHEBI:46858"/>
        <dbReference type="ChEBI" id="CHEBI:61978"/>
        <dbReference type="EC" id="3.1.3.48"/>
    </reaction>
</comment>
<dbReference type="GO" id="GO:0004725">
    <property type="term" value="F:protein tyrosine phosphatase activity"/>
    <property type="evidence" value="ECO:0007669"/>
    <property type="project" value="UniProtKB-EC"/>
</dbReference>
<comment type="caution">
    <text evidence="6">The sequence shown here is derived from an EMBL/GenBank/DDBJ whole genome shotgun (WGS) entry which is preliminary data.</text>
</comment>
<keyword evidence="4" id="KW-0904">Protein phosphatase</keyword>
<reference evidence="6 7" key="1">
    <citation type="submission" date="2023-10" db="EMBL/GenBank/DDBJ databases">
        <title>A novel Glycoside Hydrolase 43-Like Enzyme from Clostrdium boliviensis is an Endo-xylanase, and a Candidate for Xylooligosaccharides Production from Different Xylan Substrates.</title>
        <authorList>
            <person name="Alvarez M.T."/>
            <person name="Rocabado-Villegas L.R."/>
            <person name="Salas-Veizaga D.M."/>
            <person name="Linares-Pasten J.A."/>
            <person name="Gudmundsdottir E.E."/>
            <person name="Hreggvidsson G.O."/>
            <person name="Adlercreutz P."/>
            <person name="Nordberg Karlsson E."/>
        </authorList>
    </citation>
    <scope>NUCLEOTIDE SEQUENCE [LARGE SCALE GENOMIC DNA]</scope>
    <source>
        <strain evidence="6 7">E-1</strain>
    </source>
</reference>
<evidence type="ECO:0000313" key="6">
    <source>
        <dbReference type="EMBL" id="MDW2797279.1"/>
    </source>
</evidence>
<evidence type="ECO:0000256" key="2">
    <source>
        <dbReference type="ARBA" id="ARBA00013064"/>
    </source>
</evidence>
<name>A0ABU4GI29_9CLOT</name>
<comment type="similarity">
    <text evidence="1">Belongs to the metallo-dependent hydrolases superfamily. CpsB/CapC family.</text>
</comment>
<evidence type="ECO:0000256" key="1">
    <source>
        <dbReference type="ARBA" id="ARBA00005750"/>
    </source>
</evidence>
<keyword evidence="3 6" id="KW-0378">Hydrolase</keyword>
<dbReference type="Gene3D" id="3.20.20.140">
    <property type="entry name" value="Metal-dependent hydrolases"/>
    <property type="match status" value="1"/>
</dbReference>
<dbReference type="EC" id="3.1.3.48" evidence="2"/>
<evidence type="ECO:0000313" key="7">
    <source>
        <dbReference type="Proteomes" id="UP001276854"/>
    </source>
</evidence>
<evidence type="ECO:0000256" key="3">
    <source>
        <dbReference type="ARBA" id="ARBA00022801"/>
    </source>
</evidence>
<dbReference type="SUPFAM" id="SSF89550">
    <property type="entry name" value="PHP domain-like"/>
    <property type="match status" value="1"/>
</dbReference>
<dbReference type="InterPro" id="IPR016195">
    <property type="entry name" value="Pol/histidinol_Pase-like"/>
</dbReference>
<dbReference type="PIRSF" id="PIRSF016557">
    <property type="entry name" value="Caps_synth_CpsB"/>
    <property type="match status" value="1"/>
</dbReference>
<proteinExistence type="inferred from homology"/>
<protein>
    <recommendedName>
        <fullName evidence="2">protein-tyrosine-phosphatase</fullName>
        <ecNumber evidence="2">3.1.3.48</ecNumber>
    </recommendedName>
</protein>
<organism evidence="6 7">
    <name type="scientific">Clostridium boliviensis</name>
    <dbReference type="NCBI Taxonomy" id="318465"/>
    <lineage>
        <taxon>Bacteria</taxon>
        <taxon>Bacillati</taxon>
        <taxon>Bacillota</taxon>
        <taxon>Clostridia</taxon>
        <taxon>Eubacteriales</taxon>
        <taxon>Clostridiaceae</taxon>
        <taxon>Clostridium</taxon>
    </lineage>
</organism>
<dbReference type="PANTHER" id="PTHR39181:SF1">
    <property type="entry name" value="TYROSINE-PROTEIN PHOSPHATASE YWQE"/>
    <property type="match status" value="1"/>
</dbReference>
<dbReference type="Proteomes" id="UP001276854">
    <property type="component" value="Unassembled WGS sequence"/>
</dbReference>
<evidence type="ECO:0000256" key="4">
    <source>
        <dbReference type="ARBA" id="ARBA00022912"/>
    </source>
</evidence>